<protein>
    <recommendedName>
        <fullName evidence="1">SEFIR domain-containing protein</fullName>
    </recommendedName>
</protein>
<dbReference type="EMBL" id="JPRO01000007">
    <property type="protein sequence ID" value="KFF03884.1"/>
    <property type="molecule type" value="Genomic_DNA"/>
</dbReference>
<accession>A0A085ZHH0</accession>
<dbReference type="RefSeq" id="WP_034704532.1">
    <property type="nucleotide sequence ID" value="NZ_JPRO01000007.1"/>
</dbReference>
<evidence type="ECO:0000313" key="2">
    <source>
        <dbReference type="EMBL" id="KFF03884.1"/>
    </source>
</evidence>
<keyword evidence="3" id="KW-1185">Reference proteome</keyword>
<dbReference type="OrthoDB" id="5149141at2"/>
<dbReference type="SUPFAM" id="SSF52200">
    <property type="entry name" value="Toll/Interleukin receptor TIR domain"/>
    <property type="match status" value="1"/>
</dbReference>
<reference evidence="2 3" key="1">
    <citation type="submission" date="2014-07" db="EMBL/GenBank/DDBJ databases">
        <title>Genome of Chryseobacterium luteum DSM 18605.</title>
        <authorList>
            <person name="Stropko S.J."/>
            <person name="Pipes S.E."/>
            <person name="Newman J.D."/>
        </authorList>
    </citation>
    <scope>NUCLEOTIDE SEQUENCE [LARGE SCALE GENOMIC DNA]</scope>
    <source>
        <strain evidence="2 3">DSM 18605</strain>
    </source>
</reference>
<evidence type="ECO:0000259" key="1">
    <source>
        <dbReference type="PROSITE" id="PS51534"/>
    </source>
</evidence>
<dbReference type="Pfam" id="PF13676">
    <property type="entry name" value="TIR_2"/>
    <property type="match status" value="1"/>
</dbReference>
<dbReference type="eggNOG" id="COG1262">
    <property type="taxonomic scope" value="Bacteria"/>
</dbReference>
<organism evidence="2 3">
    <name type="scientific">Chryseobacterium luteum</name>
    <dbReference type="NCBI Taxonomy" id="421531"/>
    <lineage>
        <taxon>Bacteria</taxon>
        <taxon>Pseudomonadati</taxon>
        <taxon>Bacteroidota</taxon>
        <taxon>Flavobacteriia</taxon>
        <taxon>Flavobacteriales</taxon>
        <taxon>Weeksellaceae</taxon>
        <taxon>Chryseobacterium group</taxon>
        <taxon>Chryseobacterium</taxon>
    </lineage>
</organism>
<dbReference type="AlphaFoldDB" id="A0A085ZHH0"/>
<gene>
    <name evidence="2" type="ORF">IX38_10800</name>
</gene>
<dbReference type="Proteomes" id="UP000028703">
    <property type="component" value="Unassembled WGS sequence"/>
</dbReference>
<sequence>MNKKVFISYAWGNSEYQDWVVELATRLMNDTVDVVLDRWSLKDGHDIHSFMEEMVKAEDVFRVLIISDKKYTEKANSREGGVGTETQIITPNIYSKEKQDKFIPLVKERDEDGTAYLPIYLKSRKYIDFSRDEDFENSYEELLRNILEVPALPKPKLGTTAPAYITDPSVNLSETHNKVKTIDTQITKNGKVSYKELANFIEIFQDKLWDFELVNSPRDVIGYGEVLYGNLKKFKPLKDDFVKFINLISSHEVDNVDELLIEFFETAPLYQSPREEVRSWNPIQFEIFKVIFHELFLYTIAITLKNKNYKLTADLLHTKYYQKDKFERKPKASDFTFIWSYHENLERYFSQLSKKITGFGEYVTANLSEGLKKSDIILADTLCYFISYLDGTSHYDQWFPFTYVYGESHSISFFDKMTSQKHFDHVKQVFNIASASELKTKINTYMSQSPDQIRYSGNGFSKIPFIYELVDPKTIAMHR</sequence>
<dbReference type="PROSITE" id="PS51534">
    <property type="entry name" value="SEFIR"/>
    <property type="match status" value="1"/>
</dbReference>
<dbReference type="Gene3D" id="3.40.50.10140">
    <property type="entry name" value="Toll/interleukin-1 receptor homology (TIR) domain"/>
    <property type="match status" value="1"/>
</dbReference>
<dbReference type="InterPro" id="IPR035897">
    <property type="entry name" value="Toll_tir_struct_dom_sf"/>
</dbReference>
<proteinExistence type="predicted"/>
<comment type="caution">
    <text evidence="2">The sequence shown here is derived from an EMBL/GenBank/DDBJ whole genome shotgun (WGS) entry which is preliminary data.</text>
</comment>
<dbReference type="InterPro" id="IPR000157">
    <property type="entry name" value="TIR_dom"/>
</dbReference>
<dbReference type="InterPro" id="IPR013568">
    <property type="entry name" value="SEFIR_dom"/>
</dbReference>
<feature type="domain" description="SEFIR" evidence="1">
    <location>
        <begin position="2"/>
        <end position="138"/>
    </location>
</feature>
<name>A0A085ZHH0_9FLAO</name>
<evidence type="ECO:0000313" key="3">
    <source>
        <dbReference type="Proteomes" id="UP000028703"/>
    </source>
</evidence>
<dbReference type="GO" id="GO:0007165">
    <property type="term" value="P:signal transduction"/>
    <property type="evidence" value="ECO:0007669"/>
    <property type="project" value="InterPro"/>
</dbReference>